<organism evidence="3">
    <name type="scientific">bioreactor metagenome</name>
    <dbReference type="NCBI Taxonomy" id="1076179"/>
    <lineage>
        <taxon>unclassified sequences</taxon>
        <taxon>metagenomes</taxon>
        <taxon>ecological metagenomes</taxon>
    </lineage>
</organism>
<dbReference type="AlphaFoldDB" id="A0A644TX62"/>
<name>A0A644TX62_9ZZZZ</name>
<proteinExistence type="predicted"/>
<dbReference type="EMBL" id="VSSQ01000060">
    <property type="protein sequence ID" value="MPL71576.1"/>
    <property type="molecule type" value="Genomic_DNA"/>
</dbReference>
<feature type="domain" description="Archaeal Type IV pilin N-terminal" evidence="2">
    <location>
        <begin position="7"/>
        <end position="78"/>
    </location>
</feature>
<gene>
    <name evidence="3" type="ORF">SDC9_17353</name>
</gene>
<keyword evidence="1" id="KW-1133">Transmembrane helix</keyword>
<sequence length="153" mass="16685">MNFKKENGVSEVVGVLLMLTVTILLVSSVAIIMNNSFETTEKPITANVAATDIDDGNVILELISGDSFSLDMIHIRLGIREESDKSIILKGDSFEAYTNSRIISLGDRFKILGENNGTVIKFDTFIVAKGKHLMYTIYDPDGKPVSSGEILVA</sequence>
<evidence type="ECO:0000256" key="1">
    <source>
        <dbReference type="SAM" id="Phobius"/>
    </source>
</evidence>
<keyword evidence="1" id="KW-0812">Transmembrane</keyword>
<comment type="caution">
    <text evidence="3">The sequence shown here is derived from an EMBL/GenBank/DDBJ whole genome shotgun (WGS) entry which is preliminary data.</text>
</comment>
<dbReference type="InterPro" id="IPR012859">
    <property type="entry name" value="Pilin_N_archaeal"/>
</dbReference>
<evidence type="ECO:0000259" key="2">
    <source>
        <dbReference type="Pfam" id="PF07790"/>
    </source>
</evidence>
<feature type="transmembrane region" description="Helical" evidence="1">
    <location>
        <begin position="12"/>
        <end position="33"/>
    </location>
</feature>
<keyword evidence="1" id="KW-0472">Membrane</keyword>
<accession>A0A644TX62</accession>
<reference evidence="3" key="1">
    <citation type="submission" date="2019-08" db="EMBL/GenBank/DDBJ databases">
        <authorList>
            <person name="Kucharzyk K."/>
            <person name="Murdoch R.W."/>
            <person name="Higgins S."/>
            <person name="Loffler F."/>
        </authorList>
    </citation>
    <scope>NUCLEOTIDE SEQUENCE</scope>
</reference>
<dbReference type="Pfam" id="PF07790">
    <property type="entry name" value="Pilin_N"/>
    <property type="match status" value="1"/>
</dbReference>
<evidence type="ECO:0000313" key="3">
    <source>
        <dbReference type="EMBL" id="MPL71576.1"/>
    </source>
</evidence>
<protein>
    <recommendedName>
        <fullName evidence="2">Archaeal Type IV pilin N-terminal domain-containing protein</fullName>
    </recommendedName>
</protein>